<comment type="caution">
    <text evidence="3">The sequence shown here is derived from an EMBL/GenBank/DDBJ whole genome shotgun (WGS) entry which is preliminary data.</text>
</comment>
<dbReference type="PANTHER" id="PTHR43767">
    <property type="entry name" value="LONG-CHAIN-FATTY-ACID--COA LIGASE"/>
    <property type="match status" value="1"/>
</dbReference>
<dbReference type="Pfam" id="PF13193">
    <property type="entry name" value="AMP-binding_C"/>
    <property type="match status" value="1"/>
</dbReference>
<name>A0A6N7YMW7_9PSEU</name>
<dbReference type="InterPro" id="IPR050237">
    <property type="entry name" value="ATP-dep_AMP-bd_enzyme"/>
</dbReference>
<dbReference type="InterPro" id="IPR042099">
    <property type="entry name" value="ANL_N_sf"/>
</dbReference>
<sequence length="503" mass="53820">MSNAARIVWDLADSRADAVAVRDDRRKWTYRDVKARTAGFAAALGENGVGRGDRVLLVVPTTLEFVPAYLGILAAGAVAVTVNPMCTEPELSYFVEDSGARLVVSWHETGDAARAVAGTHGLPLWELGPGFAWPAQDAECAEVEPGDLAVLLYTSGTTGHPKGAELSHGNIMFTVRMYVRTLSLDGTDRMGTALPLFHVYGQVAVLRTALEARAQLSLLRPFSGAAAVGLIAGHGLTTFSGVPTMWAEMLRAATGKEQFSTLRLASSGGAALPDELARGFHTRFGVTILDGYGLSETTSAGTVNRPGIPAKPGSAGKAQPGLDIAILDDQGEPVAAGEIGEVAVAGPAVMQGYWNRPDATAEAMRGRWLRTGDLGRLDDDGYLWIVDRKKELVIRGGYNVYPREIEERLYEHPAIREAVVVGVPDARLGEEVAAVVVAEPGQDLDLTGLRAWLSERLAAYKVPRLYQVIERLPRGNTGKVLKRALDREEIRRQATYVGSGNAS</sequence>
<dbReference type="Gene3D" id="3.30.300.30">
    <property type="match status" value="1"/>
</dbReference>
<dbReference type="InterPro" id="IPR020845">
    <property type="entry name" value="AMP-binding_CS"/>
</dbReference>
<dbReference type="InterPro" id="IPR000873">
    <property type="entry name" value="AMP-dep_synth/lig_dom"/>
</dbReference>
<dbReference type="GO" id="GO:0016878">
    <property type="term" value="F:acid-thiol ligase activity"/>
    <property type="evidence" value="ECO:0007669"/>
    <property type="project" value="UniProtKB-ARBA"/>
</dbReference>
<dbReference type="Gene3D" id="3.40.50.12780">
    <property type="entry name" value="N-terminal domain of ligase-like"/>
    <property type="match status" value="1"/>
</dbReference>
<dbReference type="AlphaFoldDB" id="A0A6N7YMW7"/>
<evidence type="ECO:0000313" key="4">
    <source>
        <dbReference type="Proteomes" id="UP000440096"/>
    </source>
</evidence>
<dbReference type="PANTHER" id="PTHR43767:SF1">
    <property type="entry name" value="NONRIBOSOMAL PEPTIDE SYNTHASE PES1 (EUROFUNG)-RELATED"/>
    <property type="match status" value="1"/>
</dbReference>
<dbReference type="Proteomes" id="UP000440096">
    <property type="component" value="Unassembled WGS sequence"/>
</dbReference>
<keyword evidence="4" id="KW-1185">Reference proteome</keyword>
<protein>
    <submittedName>
        <fullName evidence="3">AMP-binding protein</fullName>
    </submittedName>
</protein>
<reference evidence="3 4" key="1">
    <citation type="submission" date="2019-11" db="EMBL/GenBank/DDBJ databases">
        <title>Draft genome of Amycolatopsis RM579.</title>
        <authorList>
            <person name="Duangmal K."/>
            <person name="Mingma R."/>
        </authorList>
    </citation>
    <scope>NUCLEOTIDE SEQUENCE [LARGE SCALE GENOMIC DNA]</scope>
    <source>
        <strain evidence="3 4">RM579</strain>
    </source>
</reference>
<accession>A0A6N7YMW7</accession>
<gene>
    <name evidence="3" type="ORF">GKO32_05110</name>
</gene>
<evidence type="ECO:0000259" key="1">
    <source>
        <dbReference type="Pfam" id="PF00501"/>
    </source>
</evidence>
<evidence type="ECO:0000259" key="2">
    <source>
        <dbReference type="Pfam" id="PF13193"/>
    </source>
</evidence>
<dbReference type="PROSITE" id="PS00455">
    <property type="entry name" value="AMP_BINDING"/>
    <property type="match status" value="1"/>
</dbReference>
<dbReference type="InterPro" id="IPR045851">
    <property type="entry name" value="AMP-bd_C_sf"/>
</dbReference>
<dbReference type="InterPro" id="IPR025110">
    <property type="entry name" value="AMP-bd_C"/>
</dbReference>
<organism evidence="3 4">
    <name type="scientific">Amycolatopsis pithecellobii</name>
    <dbReference type="NCBI Taxonomy" id="664692"/>
    <lineage>
        <taxon>Bacteria</taxon>
        <taxon>Bacillati</taxon>
        <taxon>Actinomycetota</taxon>
        <taxon>Actinomycetes</taxon>
        <taxon>Pseudonocardiales</taxon>
        <taxon>Pseudonocardiaceae</taxon>
        <taxon>Amycolatopsis</taxon>
    </lineage>
</organism>
<dbReference type="Pfam" id="PF00501">
    <property type="entry name" value="AMP-binding"/>
    <property type="match status" value="1"/>
</dbReference>
<dbReference type="RefSeq" id="WP_312867498.1">
    <property type="nucleotide sequence ID" value="NZ_WMBA01000005.1"/>
</dbReference>
<dbReference type="EMBL" id="WMBA01000005">
    <property type="protein sequence ID" value="MTD53362.1"/>
    <property type="molecule type" value="Genomic_DNA"/>
</dbReference>
<evidence type="ECO:0000313" key="3">
    <source>
        <dbReference type="EMBL" id="MTD53362.1"/>
    </source>
</evidence>
<feature type="domain" description="AMP-dependent synthetase/ligase" evidence="1">
    <location>
        <begin position="12"/>
        <end position="354"/>
    </location>
</feature>
<dbReference type="SUPFAM" id="SSF56801">
    <property type="entry name" value="Acetyl-CoA synthetase-like"/>
    <property type="match status" value="1"/>
</dbReference>
<proteinExistence type="predicted"/>
<feature type="domain" description="AMP-binding enzyme C-terminal" evidence="2">
    <location>
        <begin position="404"/>
        <end position="479"/>
    </location>
</feature>